<dbReference type="PROSITE" id="PS50883">
    <property type="entry name" value="EAL"/>
    <property type="match status" value="1"/>
</dbReference>
<keyword evidence="3" id="KW-1185">Reference proteome</keyword>
<accession>A0A4U1L9E9</accession>
<dbReference type="PANTHER" id="PTHR37029:SF1">
    <property type="entry name" value="SSR1768 PROTEIN"/>
    <property type="match status" value="1"/>
</dbReference>
<dbReference type="EMBL" id="SWKR01000001">
    <property type="protein sequence ID" value="TKD52946.1"/>
    <property type="molecule type" value="Genomic_DNA"/>
</dbReference>
<reference evidence="2 3" key="1">
    <citation type="submission" date="2019-04" db="EMBL/GenBank/DDBJ databases">
        <authorList>
            <person name="Yang Y."/>
            <person name="Wei D."/>
        </authorList>
    </citation>
    <scope>NUCLEOTIDE SEQUENCE [LARGE SCALE GENOMIC DNA]</scope>
    <source>
        <strain evidence="2 3">L-1-4w-11</strain>
    </source>
</reference>
<proteinExistence type="predicted"/>
<organism evidence="2 3">
    <name type="scientific">Sphingomonas baiyangensis</name>
    <dbReference type="NCBI Taxonomy" id="2572576"/>
    <lineage>
        <taxon>Bacteria</taxon>
        <taxon>Pseudomonadati</taxon>
        <taxon>Pseudomonadota</taxon>
        <taxon>Alphaproteobacteria</taxon>
        <taxon>Sphingomonadales</taxon>
        <taxon>Sphingomonadaceae</taxon>
        <taxon>Sphingomonas</taxon>
    </lineage>
</organism>
<dbReference type="PANTHER" id="PTHR37029">
    <property type="entry name" value="SSR1768 PROTEIN"/>
    <property type="match status" value="1"/>
</dbReference>
<dbReference type="InterPro" id="IPR001633">
    <property type="entry name" value="EAL_dom"/>
</dbReference>
<protein>
    <submittedName>
        <fullName evidence="2">DUF2283 domain-containing protein</fullName>
    </submittedName>
</protein>
<dbReference type="OrthoDB" id="9799670at2"/>
<evidence type="ECO:0000313" key="3">
    <source>
        <dbReference type="Proteomes" id="UP000309138"/>
    </source>
</evidence>
<evidence type="ECO:0000259" key="1">
    <source>
        <dbReference type="PROSITE" id="PS50883"/>
    </source>
</evidence>
<gene>
    <name evidence="2" type="ORF">FBR43_00950</name>
</gene>
<dbReference type="AlphaFoldDB" id="A0A4U1L9E9"/>
<sequence length="70" mass="7483">MKLHYYAETDSLYIELTDAPGVDTREIVEGVIADIDSDGRLVGIDIDGASRFDLSTLEAVGVPLTSLKAA</sequence>
<dbReference type="Pfam" id="PF10049">
    <property type="entry name" value="DUF2283"/>
    <property type="match status" value="1"/>
</dbReference>
<feature type="domain" description="EAL" evidence="1">
    <location>
        <begin position="1"/>
        <end position="70"/>
    </location>
</feature>
<evidence type="ECO:0000313" key="2">
    <source>
        <dbReference type="EMBL" id="TKD52946.1"/>
    </source>
</evidence>
<name>A0A4U1L9E9_9SPHN</name>
<dbReference type="Proteomes" id="UP000309138">
    <property type="component" value="Unassembled WGS sequence"/>
</dbReference>
<dbReference type="RefSeq" id="WP_136941369.1">
    <property type="nucleotide sequence ID" value="NZ_SWKR01000001.1"/>
</dbReference>
<comment type="caution">
    <text evidence="2">The sequence shown here is derived from an EMBL/GenBank/DDBJ whole genome shotgun (WGS) entry which is preliminary data.</text>
</comment>
<dbReference type="InterPro" id="IPR019270">
    <property type="entry name" value="DUF2283"/>
</dbReference>